<dbReference type="EC" id="3.5.2.10" evidence="6"/>
<dbReference type="RefSeq" id="WP_055659668.1">
    <property type="nucleotide sequence ID" value="NZ_CABIXC010000020.1"/>
</dbReference>
<dbReference type="InterPro" id="IPR003785">
    <property type="entry name" value="Creatininase/forma_Hydrolase"/>
</dbReference>
<proteinExistence type="inferred from homology"/>
<dbReference type="GO" id="GO:0047789">
    <property type="term" value="F:creatininase activity"/>
    <property type="evidence" value="ECO:0007669"/>
    <property type="project" value="UniProtKB-EC"/>
</dbReference>
<name>A0A174LC20_9FIRM</name>
<sequence>MAYIVQNMTWPMVKERLEVCSTAIVPIGSTEQHGYHLPLGTDVFLAEHLARLISDRTGALVFPTLNFGYSWVWRDRIGTVSLPQDHLQLILKDIVKSVERYGVTKLVFLNGHEANGASMKYAIRDIQDTTSVKVLGMFYPGLQPIYDKYMESPTWGGMFHACEFETSLMLSAREELVHMDLAQAEYPDRPPLYGMDNTSIGDLSVSGTYGDPTAAAKDKGDRMFEEFAAKAADLITMQ</sequence>
<comment type="similarity">
    <text evidence="5">Belongs to the creatininase superfamily.</text>
</comment>
<dbReference type="GO" id="GO:0046872">
    <property type="term" value="F:metal ion binding"/>
    <property type="evidence" value="ECO:0007669"/>
    <property type="project" value="UniProtKB-KW"/>
</dbReference>
<evidence type="ECO:0000256" key="5">
    <source>
        <dbReference type="ARBA" id="ARBA00024029"/>
    </source>
</evidence>
<dbReference type="AlphaFoldDB" id="A0A174LC20"/>
<dbReference type="Proteomes" id="UP000095651">
    <property type="component" value="Unassembled WGS sequence"/>
</dbReference>
<accession>A0A174LC20</accession>
<dbReference type="PANTHER" id="PTHR35005:SF1">
    <property type="entry name" value="2-AMINO-5-FORMYLAMINO-6-RIBOSYLAMINOPYRIMIDIN-4(3H)-ONE 5'-MONOPHOSPHATE DEFORMYLASE"/>
    <property type="match status" value="1"/>
</dbReference>
<reference evidence="6 7" key="1">
    <citation type="submission" date="2015-09" db="EMBL/GenBank/DDBJ databases">
        <authorList>
            <consortium name="Pathogen Informatics"/>
        </authorList>
    </citation>
    <scope>NUCLEOTIDE SEQUENCE [LARGE SCALE GENOMIC DNA]</scope>
    <source>
        <strain evidence="6 7">2789STDY5608850</strain>
    </source>
</reference>
<dbReference type="Gene3D" id="3.40.50.10310">
    <property type="entry name" value="Creatininase"/>
    <property type="match status" value="1"/>
</dbReference>
<gene>
    <name evidence="6" type="primary">crnA_2</name>
    <name evidence="6" type="ORF">ERS852407_05258</name>
</gene>
<comment type="cofactor">
    <cofactor evidence="1">
        <name>Zn(2+)</name>
        <dbReference type="ChEBI" id="CHEBI:29105"/>
    </cofactor>
</comment>
<dbReference type="GO" id="GO:0016811">
    <property type="term" value="F:hydrolase activity, acting on carbon-nitrogen (but not peptide) bonds, in linear amides"/>
    <property type="evidence" value="ECO:0007669"/>
    <property type="project" value="TreeGrafter"/>
</dbReference>
<evidence type="ECO:0000313" key="7">
    <source>
        <dbReference type="Proteomes" id="UP000095651"/>
    </source>
</evidence>
<evidence type="ECO:0000256" key="2">
    <source>
        <dbReference type="ARBA" id="ARBA00022723"/>
    </source>
</evidence>
<evidence type="ECO:0000256" key="1">
    <source>
        <dbReference type="ARBA" id="ARBA00001947"/>
    </source>
</evidence>
<evidence type="ECO:0000313" key="6">
    <source>
        <dbReference type="EMBL" id="CUP19365.1"/>
    </source>
</evidence>
<organism evidence="6 7">
    <name type="scientific">Hungatella hathewayi</name>
    <dbReference type="NCBI Taxonomy" id="154046"/>
    <lineage>
        <taxon>Bacteria</taxon>
        <taxon>Bacillati</taxon>
        <taxon>Bacillota</taxon>
        <taxon>Clostridia</taxon>
        <taxon>Lachnospirales</taxon>
        <taxon>Lachnospiraceae</taxon>
        <taxon>Hungatella</taxon>
    </lineage>
</organism>
<dbReference type="SUPFAM" id="SSF102215">
    <property type="entry name" value="Creatininase"/>
    <property type="match status" value="1"/>
</dbReference>
<dbReference type="Pfam" id="PF02633">
    <property type="entry name" value="Creatininase"/>
    <property type="match status" value="1"/>
</dbReference>
<dbReference type="EMBL" id="CYZE01000020">
    <property type="protein sequence ID" value="CUP19365.1"/>
    <property type="molecule type" value="Genomic_DNA"/>
</dbReference>
<dbReference type="InterPro" id="IPR024087">
    <property type="entry name" value="Creatininase-like_sf"/>
</dbReference>
<evidence type="ECO:0000256" key="4">
    <source>
        <dbReference type="ARBA" id="ARBA00022833"/>
    </source>
</evidence>
<keyword evidence="4" id="KW-0862">Zinc</keyword>
<keyword evidence="2" id="KW-0479">Metal-binding</keyword>
<protein>
    <submittedName>
        <fullName evidence="6">Creatininase</fullName>
        <ecNumber evidence="6">3.5.2.10</ecNumber>
    </submittedName>
</protein>
<evidence type="ECO:0000256" key="3">
    <source>
        <dbReference type="ARBA" id="ARBA00022801"/>
    </source>
</evidence>
<dbReference type="PANTHER" id="PTHR35005">
    <property type="entry name" value="3-DEHYDRO-SCYLLO-INOSOSE HYDROLASE"/>
    <property type="match status" value="1"/>
</dbReference>
<keyword evidence="3 6" id="KW-0378">Hydrolase</keyword>
<dbReference type="GO" id="GO:0009231">
    <property type="term" value="P:riboflavin biosynthetic process"/>
    <property type="evidence" value="ECO:0007669"/>
    <property type="project" value="TreeGrafter"/>
</dbReference>